<proteinExistence type="predicted"/>
<gene>
    <name evidence="2" type="ORF">I41_24310</name>
</gene>
<accession>A0A517TXZ3</accession>
<feature type="region of interest" description="Disordered" evidence="1">
    <location>
        <begin position="77"/>
        <end position="107"/>
    </location>
</feature>
<evidence type="ECO:0000256" key="1">
    <source>
        <dbReference type="SAM" id="MobiDB-lite"/>
    </source>
</evidence>
<dbReference type="AlphaFoldDB" id="A0A517TXZ3"/>
<dbReference type="KEGG" id="llh:I41_24310"/>
<dbReference type="EMBL" id="CP036339">
    <property type="protein sequence ID" value="QDT73242.1"/>
    <property type="molecule type" value="Genomic_DNA"/>
</dbReference>
<reference evidence="2 3" key="1">
    <citation type="submission" date="2019-02" db="EMBL/GenBank/DDBJ databases">
        <title>Deep-cultivation of Planctomycetes and their phenomic and genomic characterization uncovers novel biology.</title>
        <authorList>
            <person name="Wiegand S."/>
            <person name="Jogler M."/>
            <person name="Boedeker C."/>
            <person name="Pinto D."/>
            <person name="Vollmers J."/>
            <person name="Rivas-Marin E."/>
            <person name="Kohn T."/>
            <person name="Peeters S.H."/>
            <person name="Heuer A."/>
            <person name="Rast P."/>
            <person name="Oberbeckmann S."/>
            <person name="Bunk B."/>
            <person name="Jeske O."/>
            <person name="Meyerdierks A."/>
            <person name="Storesund J.E."/>
            <person name="Kallscheuer N."/>
            <person name="Luecker S."/>
            <person name="Lage O.M."/>
            <person name="Pohl T."/>
            <person name="Merkel B.J."/>
            <person name="Hornburger P."/>
            <person name="Mueller R.-W."/>
            <person name="Bruemmer F."/>
            <person name="Labrenz M."/>
            <person name="Spormann A.M."/>
            <person name="Op den Camp H."/>
            <person name="Overmann J."/>
            <person name="Amann R."/>
            <person name="Jetten M.S.M."/>
            <person name="Mascher T."/>
            <person name="Medema M.H."/>
            <person name="Devos D.P."/>
            <person name="Kaster A.-K."/>
            <person name="Ovreas L."/>
            <person name="Rohde M."/>
            <person name="Galperin M.Y."/>
            <person name="Jogler C."/>
        </authorList>
    </citation>
    <scope>NUCLEOTIDE SEQUENCE [LARGE SCALE GENOMIC DNA]</scope>
    <source>
        <strain evidence="2 3">I41</strain>
    </source>
</reference>
<organism evidence="2 3">
    <name type="scientific">Lacipirellula limnantheis</name>
    <dbReference type="NCBI Taxonomy" id="2528024"/>
    <lineage>
        <taxon>Bacteria</taxon>
        <taxon>Pseudomonadati</taxon>
        <taxon>Planctomycetota</taxon>
        <taxon>Planctomycetia</taxon>
        <taxon>Pirellulales</taxon>
        <taxon>Lacipirellulaceae</taxon>
        <taxon>Lacipirellula</taxon>
    </lineage>
</organism>
<evidence type="ECO:0000313" key="2">
    <source>
        <dbReference type="EMBL" id="QDT73242.1"/>
    </source>
</evidence>
<dbReference type="Proteomes" id="UP000317909">
    <property type="component" value="Chromosome"/>
</dbReference>
<protein>
    <submittedName>
        <fullName evidence="2">Uncharacterized protein</fullName>
    </submittedName>
</protein>
<keyword evidence="3" id="KW-1185">Reference proteome</keyword>
<sequence length="510" mass="54462">MNSSTISLLFTACAFTSLLATGSPRAQGVDELGEGDVRSVASSASHADQEDPPFLLADELLATDPWLDPAVTPAQDLAGVGAGGRRAAPRRGGSSFALGPRSSISTTRSGGASALGLASIPFMIGDTNAGTCLAFNGIIEWEVSNPSLSCSRLNISENNTAIPVDRAYFSYRHYENAAQLRLFQFADSFDVDQFTAGYERTFWEGMASVELRAPLEARLRSDFVSAIVVDPPGPEGTADLVVPLGSGGETQLEAGNLSIILKAKLVERDRFLLSGGLGATLPTASDVDVGLALVGFPEIAFANAPNILAQSAGFSQYEFENETVYLSPFLAWVYAGPSRKWFHQGFLQIEAAANPASFTAAGGYDNIFTDLARNPVGVASYNIAPGFEGKLQPQTLMRLNLGVGRELFAQPRADWLQRLAGLAELHYTTTLEDATLVDVPLVETLNVGQTLPLDLDIGNLANRVDVLNAALGLSAEVRSWVVTNGFVAPIRDSPDRGFDFEYNIQLQRLF</sequence>
<name>A0A517TXZ3_9BACT</name>
<dbReference type="RefSeq" id="WP_145432793.1">
    <property type="nucleotide sequence ID" value="NZ_CP036339.1"/>
</dbReference>
<dbReference type="OrthoDB" id="225378at2"/>
<evidence type="ECO:0000313" key="3">
    <source>
        <dbReference type="Proteomes" id="UP000317909"/>
    </source>
</evidence>